<dbReference type="Proteomes" id="UP000265520">
    <property type="component" value="Unassembled WGS sequence"/>
</dbReference>
<evidence type="ECO:0000313" key="3">
    <source>
        <dbReference type="Proteomes" id="UP000265520"/>
    </source>
</evidence>
<dbReference type="EMBL" id="LXQA010393254">
    <property type="protein sequence ID" value="MCI48911.1"/>
    <property type="molecule type" value="Genomic_DNA"/>
</dbReference>
<dbReference type="AlphaFoldDB" id="A0A392SJ62"/>
<proteinExistence type="predicted"/>
<evidence type="ECO:0000256" key="1">
    <source>
        <dbReference type="SAM" id="MobiDB-lite"/>
    </source>
</evidence>
<evidence type="ECO:0000313" key="2">
    <source>
        <dbReference type="EMBL" id="MCI48911.1"/>
    </source>
</evidence>
<comment type="caution">
    <text evidence="2">The sequence shown here is derived from an EMBL/GenBank/DDBJ whole genome shotgun (WGS) entry which is preliminary data.</text>
</comment>
<feature type="non-terminal residue" evidence="2">
    <location>
        <position position="23"/>
    </location>
</feature>
<reference evidence="2 3" key="1">
    <citation type="journal article" date="2018" name="Front. Plant Sci.">
        <title>Red Clover (Trifolium pratense) and Zigzag Clover (T. medium) - A Picture of Genomic Similarities and Differences.</title>
        <authorList>
            <person name="Dluhosova J."/>
            <person name="Istvanek J."/>
            <person name="Nedelnik J."/>
            <person name="Repkova J."/>
        </authorList>
    </citation>
    <scope>NUCLEOTIDE SEQUENCE [LARGE SCALE GENOMIC DNA]</scope>
    <source>
        <strain evidence="3">cv. 10/8</strain>
        <tissue evidence="2">Leaf</tissue>
    </source>
</reference>
<organism evidence="2 3">
    <name type="scientific">Trifolium medium</name>
    <dbReference type="NCBI Taxonomy" id="97028"/>
    <lineage>
        <taxon>Eukaryota</taxon>
        <taxon>Viridiplantae</taxon>
        <taxon>Streptophyta</taxon>
        <taxon>Embryophyta</taxon>
        <taxon>Tracheophyta</taxon>
        <taxon>Spermatophyta</taxon>
        <taxon>Magnoliopsida</taxon>
        <taxon>eudicotyledons</taxon>
        <taxon>Gunneridae</taxon>
        <taxon>Pentapetalae</taxon>
        <taxon>rosids</taxon>
        <taxon>fabids</taxon>
        <taxon>Fabales</taxon>
        <taxon>Fabaceae</taxon>
        <taxon>Papilionoideae</taxon>
        <taxon>50 kb inversion clade</taxon>
        <taxon>NPAAA clade</taxon>
        <taxon>Hologalegina</taxon>
        <taxon>IRL clade</taxon>
        <taxon>Trifolieae</taxon>
        <taxon>Trifolium</taxon>
    </lineage>
</organism>
<accession>A0A392SJ62</accession>
<protein>
    <submittedName>
        <fullName evidence="2">Uncharacterized protein</fullName>
    </submittedName>
</protein>
<keyword evidence="3" id="KW-1185">Reference proteome</keyword>
<feature type="region of interest" description="Disordered" evidence="1">
    <location>
        <begin position="1"/>
        <end position="23"/>
    </location>
</feature>
<sequence length="23" mass="2610">MANSTQIIYKETNSDHAIGSHYE</sequence>
<name>A0A392SJ62_9FABA</name>